<dbReference type="AlphaFoldDB" id="A0A1I2AH23"/>
<accession>A0A1I2AH23</accession>
<dbReference type="Proteomes" id="UP000199400">
    <property type="component" value="Unassembled WGS sequence"/>
</dbReference>
<dbReference type="PANTHER" id="PTHR43737">
    <property type="entry name" value="BLL7424 PROTEIN"/>
    <property type="match status" value="1"/>
</dbReference>
<name>A0A1I2AH23_9BACT</name>
<evidence type="ECO:0000313" key="1">
    <source>
        <dbReference type="EMBL" id="SFE43285.1"/>
    </source>
</evidence>
<gene>
    <name evidence="1" type="ORF">SAMN02745121_04264</name>
</gene>
<evidence type="ECO:0000313" key="2">
    <source>
        <dbReference type="Proteomes" id="UP000199400"/>
    </source>
</evidence>
<dbReference type="STRING" id="54.SAMN02745121_04264"/>
<evidence type="ECO:0008006" key="3">
    <source>
        <dbReference type="Google" id="ProtNLM"/>
    </source>
</evidence>
<dbReference type="PROSITE" id="PS51318">
    <property type="entry name" value="TAT"/>
    <property type="match status" value="1"/>
</dbReference>
<dbReference type="InterPro" id="IPR006311">
    <property type="entry name" value="TAT_signal"/>
</dbReference>
<sequence>MDRRNFLKIAAMTGLAVAAPLGVRRALADAEPYEGPYFVLISASGGWDPVYLCDPKEQGPLNRLYSAAATQGNISYAPIGLDPVALGLEEAEVAYLMSNTDFFTKYASRLLVLNGVDMATNNHDAGARATWSGRLPEGFPSFGALVAAARAPESTFAYVSAGGFDATEGLIPLTRISSVDAVKKIANPNLADPNDPETDKFHSDKTMERIRKAQTARLEAQMAAARLPRTKAAMNELFLSRGGEKLLKGLTLPAEPATLPGYQLGDLQGFMQQSQFAVAAFKAKMAVAANLNLGGFDTHGNHDRDHVLQLAKLLAGVDFFMQEAEAAGIADKLTVVIGSDFARGPGYNGDNEYAGKDHWPVTSVMMMGKGVQGNRVVGATDAEQYGALVDPSSLAVGKGKKLTPESIHLALRKLAGIDTAEVTARFPLAGEDMPKLLTG</sequence>
<organism evidence="1 2">
    <name type="scientific">Nannocystis exedens</name>
    <dbReference type="NCBI Taxonomy" id="54"/>
    <lineage>
        <taxon>Bacteria</taxon>
        <taxon>Pseudomonadati</taxon>
        <taxon>Myxococcota</taxon>
        <taxon>Polyangia</taxon>
        <taxon>Nannocystales</taxon>
        <taxon>Nannocystaceae</taxon>
        <taxon>Nannocystis</taxon>
    </lineage>
</organism>
<proteinExistence type="predicted"/>
<keyword evidence="2" id="KW-1185">Reference proteome</keyword>
<dbReference type="EMBL" id="FOMX01000013">
    <property type="protein sequence ID" value="SFE43285.1"/>
    <property type="molecule type" value="Genomic_DNA"/>
</dbReference>
<dbReference type="Pfam" id="PF07394">
    <property type="entry name" value="DUF1501"/>
    <property type="match status" value="1"/>
</dbReference>
<dbReference type="PANTHER" id="PTHR43737:SF1">
    <property type="entry name" value="DUF1501 DOMAIN-CONTAINING PROTEIN"/>
    <property type="match status" value="1"/>
</dbReference>
<reference evidence="2" key="1">
    <citation type="submission" date="2016-10" db="EMBL/GenBank/DDBJ databases">
        <authorList>
            <person name="Varghese N."/>
            <person name="Submissions S."/>
        </authorList>
    </citation>
    <scope>NUCLEOTIDE SEQUENCE [LARGE SCALE GENOMIC DNA]</scope>
    <source>
        <strain evidence="2">ATCC 25963</strain>
    </source>
</reference>
<dbReference type="RefSeq" id="WP_143140714.1">
    <property type="nucleotide sequence ID" value="NZ_FOMX01000013.1"/>
</dbReference>
<dbReference type="InterPro" id="IPR010869">
    <property type="entry name" value="DUF1501"/>
</dbReference>
<protein>
    <recommendedName>
        <fullName evidence="3">Tat (Twin-arginine translocation) pathway signal sequence</fullName>
    </recommendedName>
</protein>
<dbReference type="OrthoDB" id="238140at2"/>